<keyword evidence="3" id="KW-1185">Reference proteome</keyword>
<keyword evidence="2" id="KW-0732">Signal</keyword>
<proteinExistence type="predicted"/>
<accession>A0A6P6DZ15</accession>
<dbReference type="AlphaFoldDB" id="A0A6P6DZ15"/>
<evidence type="ECO:0000313" key="4">
    <source>
        <dbReference type="RefSeq" id="XP_023565221.1"/>
    </source>
</evidence>
<dbReference type="GeneID" id="111815157"/>
<feature type="chain" id="PRO_5027909396" evidence="2">
    <location>
        <begin position="18"/>
        <end position="183"/>
    </location>
</feature>
<evidence type="ECO:0000313" key="3">
    <source>
        <dbReference type="Proteomes" id="UP000515203"/>
    </source>
</evidence>
<evidence type="ECO:0000256" key="1">
    <source>
        <dbReference type="SAM" id="MobiDB-lite"/>
    </source>
</evidence>
<reference evidence="4" key="1">
    <citation type="submission" date="2025-08" db="UniProtKB">
        <authorList>
            <consortium name="RefSeq"/>
        </authorList>
    </citation>
    <scope>IDENTIFICATION</scope>
</reference>
<feature type="region of interest" description="Disordered" evidence="1">
    <location>
        <begin position="161"/>
        <end position="183"/>
    </location>
</feature>
<gene>
    <name evidence="4" type="primary">LOC111815157</name>
</gene>
<name>A0A6P6DZ15_OCTDE</name>
<sequence>MLCKALVLCSLCVLAEALPLPDLAPLDLVTYLPELASIINELHPGIDVTRHKDLTAGVAQTSGPDLPGGIFQDTQTFNPLVNQDPTVGDVLTSGLESTRNIFQEDTQTANPLVNQDPTVGDVQTSGLESTGSILQEDTQTAKFPTALVLDVSPFDSVEETNEAAEKETTSTANGATYLLSSSY</sequence>
<feature type="signal peptide" evidence="2">
    <location>
        <begin position="1"/>
        <end position="17"/>
    </location>
</feature>
<organism evidence="3 4">
    <name type="scientific">Octodon degus</name>
    <name type="common">Degu</name>
    <name type="synonym">Sciurus degus</name>
    <dbReference type="NCBI Taxonomy" id="10160"/>
    <lineage>
        <taxon>Eukaryota</taxon>
        <taxon>Metazoa</taxon>
        <taxon>Chordata</taxon>
        <taxon>Craniata</taxon>
        <taxon>Vertebrata</taxon>
        <taxon>Euteleostomi</taxon>
        <taxon>Mammalia</taxon>
        <taxon>Eutheria</taxon>
        <taxon>Euarchontoglires</taxon>
        <taxon>Glires</taxon>
        <taxon>Rodentia</taxon>
        <taxon>Hystricomorpha</taxon>
        <taxon>Octodontidae</taxon>
        <taxon>Octodon</taxon>
    </lineage>
</organism>
<protein>
    <submittedName>
        <fullName evidence="4">Uncharacterized protein LOC111815157 isoform X2</fullName>
    </submittedName>
</protein>
<dbReference type="Proteomes" id="UP000515203">
    <property type="component" value="Unplaced"/>
</dbReference>
<dbReference type="RefSeq" id="XP_023565221.1">
    <property type="nucleotide sequence ID" value="XM_023709453.1"/>
</dbReference>
<evidence type="ECO:0000256" key="2">
    <source>
        <dbReference type="SAM" id="SignalP"/>
    </source>
</evidence>